<name>A0A0L8HLS8_OCTBM</name>
<evidence type="ECO:0000313" key="1">
    <source>
        <dbReference type="EMBL" id="KOF90109.1"/>
    </source>
</evidence>
<accession>A0A0L8HLS8</accession>
<organism evidence="1">
    <name type="scientific">Octopus bimaculoides</name>
    <name type="common">California two-spotted octopus</name>
    <dbReference type="NCBI Taxonomy" id="37653"/>
    <lineage>
        <taxon>Eukaryota</taxon>
        <taxon>Metazoa</taxon>
        <taxon>Spiralia</taxon>
        <taxon>Lophotrochozoa</taxon>
        <taxon>Mollusca</taxon>
        <taxon>Cephalopoda</taxon>
        <taxon>Coleoidea</taxon>
        <taxon>Octopodiformes</taxon>
        <taxon>Octopoda</taxon>
        <taxon>Incirrata</taxon>
        <taxon>Octopodidae</taxon>
        <taxon>Octopus</taxon>
    </lineage>
</organism>
<dbReference type="EMBL" id="KQ417836">
    <property type="protein sequence ID" value="KOF90109.1"/>
    <property type="molecule type" value="Genomic_DNA"/>
</dbReference>
<proteinExistence type="predicted"/>
<gene>
    <name evidence="1" type="ORF">OCBIM_22011839mg</name>
</gene>
<dbReference type="AlphaFoldDB" id="A0A0L8HLS8"/>
<protein>
    <submittedName>
        <fullName evidence="1">Uncharacterized protein</fullName>
    </submittedName>
</protein>
<reference evidence="1" key="1">
    <citation type="submission" date="2015-07" db="EMBL/GenBank/DDBJ databases">
        <title>MeaNS - Measles Nucleotide Surveillance Program.</title>
        <authorList>
            <person name="Tran T."/>
            <person name="Druce J."/>
        </authorList>
    </citation>
    <scope>NUCLEOTIDE SEQUENCE</scope>
    <source>
        <strain evidence="1">UCB-OBI-ISO-001</strain>
        <tissue evidence="1">Gonad</tissue>
    </source>
</reference>
<sequence length="104" mass="11834">MLKIQNGVVKVQPPEELLLTEKKNPIIFKVYCKKGRKIERVSEERIEQGLKPISQDITYLASGKKFGTIEVHFKNIETAQVHSVKSLETEDIILIPIYKGPTSN</sequence>